<organism evidence="22 23">
    <name type="scientific">Mytilus coruscus</name>
    <name type="common">Sea mussel</name>
    <dbReference type="NCBI Taxonomy" id="42192"/>
    <lineage>
        <taxon>Eukaryota</taxon>
        <taxon>Metazoa</taxon>
        <taxon>Spiralia</taxon>
        <taxon>Lophotrochozoa</taxon>
        <taxon>Mollusca</taxon>
        <taxon>Bivalvia</taxon>
        <taxon>Autobranchia</taxon>
        <taxon>Pteriomorphia</taxon>
        <taxon>Mytilida</taxon>
        <taxon>Mytiloidea</taxon>
        <taxon>Mytilidae</taxon>
        <taxon>Mytilinae</taxon>
        <taxon>Mytilus</taxon>
    </lineage>
</organism>
<proteinExistence type="predicted"/>
<keyword evidence="5 18" id="KW-1133">Transmembrane helix</keyword>
<keyword evidence="1" id="KW-0813">Transport</keyword>
<evidence type="ECO:0000256" key="19">
    <source>
        <dbReference type="SAM" id="SignalP"/>
    </source>
</evidence>
<dbReference type="SMART" id="SM00079">
    <property type="entry name" value="PBPe"/>
    <property type="match status" value="1"/>
</dbReference>
<keyword evidence="13" id="KW-0407">Ion channel</keyword>
<evidence type="ECO:0000256" key="9">
    <source>
        <dbReference type="ARBA" id="ARBA00023170"/>
    </source>
</evidence>
<evidence type="ECO:0000256" key="7">
    <source>
        <dbReference type="ARBA" id="ARBA00023065"/>
    </source>
</evidence>
<evidence type="ECO:0000256" key="3">
    <source>
        <dbReference type="ARBA" id="ARBA00022692"/>
    </source>
</evidence>
<accession>A0A6J8EZB6</accession>
<keyword evidence="11" id="KW-0628">Postsynaptic cell membrane</keyword>
<dbReference type="PANTHER" id="PTHR18966">
    <property type="entry name" value="IONOTROPIC GLUTAMATE RECEPTOR"/>
    <property type="match status" value="1"/>
</dbReference>
<dbReference type="SUPFAM" id="SSF53822">
    <property type="entry name" value="Periplasmic binding protein-like I"/>
    <property type="match status" value="1"/>
</dbReference>
<dbReference type="Gene3D" id="1.10.287.70">
    <property type="match status" value="1"/>
</dbReference>
<feature type="domain" description="Ionotropic glutamate receptor L-glutamate and glycine-binding" evidence="21">
    <location>
        <begin position="451"/>
        <end position="520"/>
    </location>
</feature>
<feature type="chain" id="PRO_5026727720" evidence="19">
    <location>
        <begin position="25"/>
        <end position="953"/>
    </location>
</feature>
<evidence type="ECO:0000256" key="11">
    <source>
        <dbReference type="ARBA" id="ARBA00023257"/>
    </source>
</evidence>
<dbReference type="Pfam" id="PF10613">
    <property type="entry name" value="Lig_chan-Glu_bd"/>
    <property type="match status" value="1"/>
</dbReference>
<evidence type="ECO:0000256" key="5">
    <source>
        <dbReference type="ARBA" id="ARBA00022989"/>
    </source>
</evidence>
<dbReference type="GO" id="GO:0038023">
    <property type="term" value="F:signaling receptor activity"/>
    <property type="evidence" value="ECO:0007669"/>
    <property type="project" value="InterPro"/>
</dbReference>
<feature type="signal peptide" evidence="19">
    <location>
        <begin position="1"/>
        <end position="24"/>
    </location>
</feature>
<feature type="binding site" evidence="15">
    <location>
        <position position="536"/>
    </location>
    <ligand>
        <name>L-glutamate</name>
        <dbReference type="ChEBI" id="CHEBI:29985"/>
    </ligand>
</feature>
<evidence type="ECO:0000256" key="10">
    <source>
        <dbReference type="ARBA" id="ARBA00023180"/>
    </source>
</evidence>
<evidence type="ECO:0000313" key="23">
    <source>
        <dbReference type="Proteomes" id="UP000507470"/>
    </source>
</evidence>
<feature type="binding site" evidence="15">
    <location>
        <position position="749"/>
    </location>
    <ligand>
        <name>L-glutamate</name>
        <dbReference type="ChEBI" id="CHEBI:29985"/>
    </ligand>
</feature>
<evidence type="ECO:0000313" key="22">
    <source>
        <dbReference type="EMBL" id="CAC5425143.1"/>
    </source>
</evidence>
<evidence type="ECO:0000256" key="8">
    <source>
        <dbReference type="ARBA" id="ARBA00023136"/>
    </source>
</evidence>
<dbReference type="SUPFAM" id="SSF81324">
    <property type="entry name" value="Voltage-gated potassium channels"/>
    <property type="match status" value="1"/>
</dbReference>
<dbReference type="SMART" id="SM00918">
    <property type="entry name" value="Lig_chan-Glu_bd"/>
    <property type="match status" value="1"/>
</dbReference>
<evidence type="ECO:0000256" key="16">
    <source>
        <dbReference type="PIRSR" id="PIRSR601508-2"/>
    </source>
</evidence>
<evidence type="ECO:0000256" key="12">
    <source>
        <dbReference type="ARBA" id="ARBA00023286"/>
    </source>
</evidence>
<evidence type="ECO:0000256" key="6">
    <source>
        <dbReference type="ARBA" id="ARBA00023018"/>
    </source>
</evidence>
<dbReference type="InterPro" id="IPR015683">
    <property type="entry name" value="Ionotropic_Glu_rcpt"/>
</dbReference>
<dbReference type="OrthoDB" id="5984008at2759"/>
<dbReference type="GO" id="GO:0015276">
    <property type="term" value="F:ligand-gated monoatomic ion channel activity"/>
    <property type="evidence" value="ECO:0007669"/>
    <property type="project" value="InterPro"/>
</dbReference>
<gene>
    <name evidence="22" type="ORF">MCOR_56989</name>
</gene>
<evidence type="ECO:0000256" key="17">
    <source>
        <dbReference type="PIRSR" id="PIRSR601508-3"/>
    </source>
</evidence>
<feature type="binding site" evidence="15">
    <location>
        <position position="699"/>
    </location>
    <ligand>
        <name>L-glutamate</name>
        <dbReference type="ChEBI" id="CHEBI:29985"/>
    </ligand>
</feature>
<keyword evidence="17" id="KW-1015">Disulfide bond</keyword>
<reference evidence="22 23" key="1">
    <citation type="submission" date="2020-06" db="EMBL/GenBank/DDBJ databases">
        <authorList>
            <person name="Li R."/>
            <person name="Bekaert M."/>
        </authorList>
    </citation>
    <scope>NUCLEOTIDE SEQUENCE [LARGE SCALE GENOMIC DNA]</scope>
    <source>
        <strain evidence="23">wild</strain>
    </source>
</reference>
<feature type="domain" description="Ionotropic glutamate receptor C-terminal" evidence="20">
    <location>
        <begin position="440"/>
        <end position="813"/>
    </location>
</feature>
<evidence type="ECO:0000256" key="1">
    <source>
        <dbReference type="ARBA" id="ARBA00022448"/>
    </source>
</evidence>
<feature type="transmembrane region" description="Helical" evidence="18">
    <location>
        <begin position="648"/>
        <end position="670"/>
    </location>
</feature>
<dbReference type="Pfam" id="PF01094">
    <property type="entry name" value="ANF_receptor"/>
    <property type="match status" value="1"/>
</dbReference>
<evidence type="ECO:0000256" key="15">
    <source>
        <dbReference type="PIRSR" id="PIRSR601508-1"/>
    </source>
</evidence>
<protein>
    <submittedName>
        <fullName evidence="22">Glutamate receptor 4,Glutamate receptor ionotropic, kainate 2,Glutamate receptor 3,Glutamate receptor 1</fullName>
    </submittedName>
</protein>
<dbReference type="InterPro" id="IPR001508">
    <property type="entry name" value="Iono_Glu_rcpt_met"/>
</dbReference>
<evidence type="ECO:0000256" key="18">
    <source>
        <dbReference type="SAM" id="Phobius"/>
    </source>
</evidence>
<keyword evidence="10" id="KW-0325">Glycoprotein</keyword>
<keyword evidence="4 19" id="KW-0732">Signal</keyword>
<dbReference type="FunFam" id="3.40.190.10:FF:000024">
    <property type="entry name" value="Glutamate receptor, ionotropic, delta 1"/>
    <property type="match status" value="1"/>
</dbReference>
<feature type="transmembrane region" description="Helical" evidence="18">
    <location>
        <begin position="574"/>
        <end position="594"/>
    </location>
</feature>
<feature type="disulfide bond" evidence="17">
    <location>
        <begin position="762"/>
        <end position="817"/>
    </location>
</feature>
<keyword evidence="9 22" id="KW-0675">Receptor</keyword>
<dbReference type="Pfam" id="PF00060">
    <property type="entry name" value="Lig_chan"/>
    <property type="match status" value="1"/>
</dbReference>
<dbReference type="FunFam" id="3.40.190.10:FF:000060">
    <property type="entry name" value="Glutamate receptor ionotropic, kainate 1"/>
    <property type="match status" value="1"/>
</dbReference>
<keyword evidence="23" id="KW-1185">Reference proteome</keyword>
<keyword evidence="7" id="KW-0406">Ion transport</keyword>
<evidence type="ECO:0000259" key="21">
    <source>
        <dbReference type="SMART" id="SM00918"/>
    </source>
</evidence>
<evidence type="ECO:0000256" key="14">
    <source>
        <dbReference type="ARBA" id="ARBA00034104"/>
    </source>
</evidence>
<dbReference type="InterPro" id="IPR019594">
    <property type="entry name" value="Glu/Gly-bd"/>
</dbReference>
<keyword evidence="2" id="KW-1003">Cell membrane</keyword>
<feature type="transmembrane region" description="Helical" evidence="18">
    <location>
        <begin position="836"/>
        <end position="858"/>
    </location>
</feature>
<dbReference type="Gene3D" id="3.40.50.2300">
    <property type="match status" value="2"/>
</dbReference>
<keyword evidence="12" id="KW-1071">Ligand-gated ion channel</keyword>
<feature type="site" description="Interaction with the cone snail toxin Con-ikot-ikot" evidence="16">
    <location>
        <position position="704"/>
    </location>
</feature>
<dbReference type="FunFam" id="1.10.287.70:FF:000105">
    <property type="entry name" value="Eye-enriched kainate receptor, isoform A"/>
    <property type="match status" value="1"/>
</dbReference>
<feature type="binding site" evidence="15">
    <location>
        <position position="698"/>
    </location>
    <ligand>
        <name>L-glutamate</name>
        <dbReference type="ChEBI" id="CHEBI:29985"/>
    </ligand>
</feature>
<dbReference type="CDD" id="cd06380">
    <property type="entry name" value="PBP1_iGluR_AMPA"/>
    <property type="match status" value="1"/>
</dbReference>
<name>A0A6J8EZB6_MYTCO</name>
<feature type="binding site" evidence="15">
    <location>
        <position position="529"/>
    </location>
    <ligand>
        <name>L-glutamate</name>
        <dbReference type="ChEBI" id="CHEBI:29985"/>
    </ligand>
</feature>
<sequence length="953" mass="108901">MMMDSQSMVTRIALVFLLRNFVIAELRDRNIQWQIPIGIIQDRRDEVTFTGFYYSVQMLKQIQSQTFELHTPVEYVDKSDSYKLAQAICTSMSNGVFALFGTKSYRSQDILTSYSDKFHMPYITISSILESMQGKYEIHMKPPLTRILRDLILANKWDNISYVYDSDAGLMRYQELRELLLLNNTDHPVNIRIRRIENIKQAHDDLKSLDSNELRSTTKQILIDLESEESYVAFLQQIREVGMNKQNYSYILATQDFLSLPVEKFRHGGVKITGFQLVDYSTYKVHRFIGQWKTLSTSLWPGAGGNRIRVGAALSIDAATILQETIKEMLENDPNVFKTTFRRADIYNFNTTKGIPCSGGRPWMHGQEIIRRMKAMDFDGLTGRVTFDENGMRRYFNLGVYHVSLDFGPTKIGDWNSVNGFTWKGQEEKNEEKIDDIDRDIKIVISVLEKPFFMLKSEPQKNGSAWTGNDRYEGFSVELIREVARIADFKYKLKHSTDGIYGTFIPENGSWNGLIGRIIRKEVDISIAPLTITRHREEYVDFSEPFMNTGISIMIKKPDIQKPGVFAFMQPFSIFLWLCIVISYFVVSVGIFLVGRFSPSEWEWSKPFKLGNNKFNLASSFWFTMGSMMLQGSDTCPRSNAGRIVGGAWWFVVLITISSYTANLAAFLTIEKLLTPIEGVDDLAKQTEIAYGTLASGSTQDFFRNSEVPVYQTMWNYMTSAQPKGFVDSAEEGVERVRNMKGKFAFLMESVYNEYFNHQEPCDTMQVGPNLNSKGYGIATWKRSGLRDQISIAVLKLKENGMLIKLKNQWWIEKGGCGVQETHSKSKKRSLSLNKVAGVFFILIGGLVFAIVVGVIHFHKTKTKVQKLGGLYFFGNDMKCTANIEYTRCPSESTNGRVITNGRSNGEKPQAGWHENEELGVPNLDHHVCQSIDNSVHRNRHEPVQRLSTKKKS</sequence>
<feature type="binding site" evidence="15">
    <location>
        <position position="531"/>
    </location>
    <ligand>
        <name>L-glutamate</name>
        <dbReference type="ChEBI" id="CHEBI:29985"/>
    </ligand>
</feature>
<feature type="disulfide bond" evidence="17">
    <location>
        <begin position="89"/>
        <end position="357"/>
    </location>
</feature>
<evidence type="ECO:0000256" key="4">
    <source>
        <dbReference type="ARBA" id="ARBA00022729"/>
    </source>
</evidence>
<dbReference type="SUPFAM" id="SSF53850">
    <property type="entry name" value="Periplasmic binding protein-like II"/>
    <property type="match status" value="1"/>
</dbReference>
<comment type="subcellular location">
    <subcellularLocation>
        <location evidence="14">Postsynaptic cell membrane</location>
        <topology evidence="14">Multi-pass membrane protein</topology>
    </subcellularLocation>
</comment>
<dbReference type="Gene3D" id="3.40.190.10">
    <property type="entry name" value="Periplasmic binding protein-like II"/>
    <property type="match status" value="2"/>
</dbReference>
<feature type="site" description="Interaction with the cone snail toxin Con-ikot-ikot" evidence="16">
    <location>
        <position position="796"/>
    </location>
</feature>
<keyword evidence="3 18" id="KW-0812">Transmembrane</keyword>
<evidence type="ECO:0000259" key="20">
    <source>
        <dbReference type="SMART" id="SM00079"/>
    </source>
</evidence>
<keyword evidence="8 18" id="KW-0472">Membrane</keyword>
<feature type="site" description="Crucial to convey clamshell closure to channel opening" evidence="16">
    <location>
        <position position="677"/>
    </location>
</feature>
<dbReference type="EMBL" id="CACVKT020010186">
    <property type="protein sequence ID" value="CAC5425143.1"/>
    <property type="molecule type" value="Genomic_DNA"/>
</dbReference>
<dbReference type="Proteomes" id="UP000507470">
    <property type="component" value="Unassembled WGS sequence"/>
</dbReference>
<dbReference type="InterPro" id="IPR001828">
    <property type="entry name" value="ANF_lig-bd_rcpt"/>
</dbReference>
<dbReference type="AlphaFoldDB" id="A0A6J8EZB6"/>
<evidence type="ECO:0000256" key="13">
    <source>
        <dbReference type="ARBA" id="ARBA00023303"/>
    </source>
</evidence>
<dbReference type="InterPro" id="IPR001320">
    <property type="entry name" value="Iontro_rcpt_C"/>
</dbReference>
<keyword evidence="6" id="KW-0770">Synapse</keyword>
<dbReference type="InterPro" id="IPR028082">
    <property type="entry name" value="Peripla_BP_I"/>
</dbReference>
<evidence type="ECO:0000256" key="2">
    <source>
        <dbReference type="ARBA" id="ARBA00022475"/>
    </source>
</evidence>
<dbReference type="GO" id="GO:0045211">
    <property type="term" value="C:postsynaptic membrane"/>
    <property type="evidence" value="ECO:0007669"/>
    <property type="project" value="UniProtKB-SubCell"/>
</dbReference>
<dbReference type="PRINTS" id="PR00177">
    <property type="entry name" value="NMDARECEPTOR"/>
</dbReference>